<dbReference type="InterPro" id="IPR005123">
    <property type="entry name" value="Oxoglu/Fe-dep_dioxygenase_dom"/>
</dbReference>
<evidence type="ECO:0000256" key="4">
    <source>
        <dbReference type="ARBA" id="ARBA00022964"/>
    </source>
</evidence>
<evidence type="ECO:0000256" key="3">
    <source>
        <dbReference type="ARBA" id="ARBA00022723"/>
    </source>
</evidence>
<dbReference type="InterPro" id="IPR045054">
    <property type="entry name" value="P4HA-like"/>
</dbReference>
<organism evidence="10 11">
    <name type="scientific">Ostreobium quekettii</name>
    <dbReference type="NCBI Taxonomy" id="121088"/>
    <lineage>
        <taxon>Eukaryota</taxon>
        <taxon>Viridiplantae</taxon>
        <taxon>Chlorophyta</taxon>
        <taxon>core chlorophytes</taxon>
        <taxon>Ulvophyceae</taxon>
        <taxon>TCBD clade</taxon>
        <taxon>Bryopsidales</taxon>
        <taxon>Ostreobineae</taxon>
        <taxon>Ostreobiaceae</taxon>
        <taxon>Ostreobium</taxon>
    </lineage>
</organism>
<evidence type="ECO:0000313" key="11">
    <source>
        <dbReference type="Proteomes" id="UP000708148"/>
    </source>
</evidence>
<dbReference type="OrthoDB" id="420380at2759"/>
<dbReference type="GO" id="GO:0004656">
    <property type="term" value="F:procollagen-proline 4-dioxygenase activity"/>
    <property type="evidence" value="ECO:0007669"/>
    <property type="project" value="UniProtKB-EC"/>
</dbReference>
<evidence type="ECO:0000256" key="2">
    <source>
        <dbReference type="ARBA" id="ARBA00004648"/>
    </source>
</evidence>
<dbReference type="PANTHER" id="PTHR10869:SF238">
    <property type="entry name" value="PROLYL 4-HYDROXYLASE 6-RELATED"/>
    <property type="match status" value="1"/>
</dbReference>
<keyword evidence="6" id="KW-0408">Iron</keyword>
<feature type="signal peptide" evidence="8">
    <location>
        <begin position="1"/>
        <end position="24"/>
    </location>
</feature>
<dbReference type="Gene3D" id="2.60.120.620">
    <property type="entry name" value="q2cbj1_9rhob like domain"/>
    <property type="match status" value="1"/>
</dbReference>
<dbReference type="Pfam" id="PF13640">
    <property type="entry name" value="2OG-FeII_Oxy_3"/>
    <property type="match status" value="1"/>
</dbReference>
<evidence type="ECO:0000259" key="9">
    <source>
        <dbReference type="PROSITE" id="PS51471"/>
    </source>
</evidence>
<dbReference type="FunFam" id="2.60.120.620:FF:000030">
    <property type="entry name" value="Proline HYdroxylase"/>
    <property type="match status" value="1"/>
</dbReference>
<dbReference type="AlphaFoldDB" id="A0A8S1IP86"/>
<dbReference type="InterPro" id="IPR044862">
    <property type="entry name" value="Pro_4_hyd_alph_FE2OG_OXY"/>
</dbReference>
<comment type="cofactor">
    <cofactor evidence="1">
        <name>L-ascorbate</name>
        <dbReference type="ChEBI" id="CHEBI:38290"/>
    </cofactor>
</comment>
<dbReference type="GO" id="GO:0031418">
    <property type="term" value="F:L-ascorbic acid binding"/>
    <property type="evidence" value="ECO:0007669"/>
    <property type="project" value="InterPro"/>
</dbReference>
<sequence>MGLRRGMVLGALLAALAGIGLSGARDEFLIGWQGETYRPADVWRGEQAKTLGGRQIEQAPASEPWIETLSWRPRAFLYHSFMTDEECEHFIQLGAPQMKRSLVVSSSGDNGEVSDYRSSYGTFLNRMQDPILTRVERRLSEWTHLPMINQEDVQILRYGHGQNYKPHMDVLVVDDDDGRRQATVLVYLSDVEAGGETAFPNTRRHHWVDPGNVERMGKVSDCAAGHVAAKPKKGDALLFYSLKPNGAEDFMSEHTGCPVENGTKWTATIWIHETAFRADAFYPPPPDWAPQDPGACVDFDERCPALKDEGLCEADAINLKGDLVGDGALGVCRKTCGVCKDCAPDDRECYLKNRADSGYLNLDLQYLWPRPGSNRKA</sequence>
<evidence type="ECO:0000256" key="7">
    <source>
        <dbReference type="ARBA" id="ARBA00049169"/>
    </source>
</evidence>
<dbReference type="GO" id="GO:0005506">
    <property type="term" value="F:iron ion binding"/>
    <property type="evidence" value="ECO:0007669"/>
    <property type="project" value="InterPro"/>
</dbReference>
<evidence type="ECO:0000256" key="8">
    <source>
        <dbReference type="SAM" id="SignalP"/>
    </source>
</evidence>
<feature type="chain" id="PRO_5035891125" description="Fe2OG dioxygenase domain-containing protein" evidence="8">
    <location>
        <begin position="25"/>
        <end position="377"/>
    </location>
</feature>
<keyword evidence="3" id="KW-0479">Metal-binding</keyword>
<protein>
    <recommendedName>
        <fullName evidence="9">Fe2OG dioxygenase domain-containing protein</fullName>
    </recommendedName>
</protein>
<evidence type="ECO:0000256" key="1">
    <source>
        <dbReference type="ARBA" id="ARBA00001961"/>
    </source>
</evidence>
<keyword evidence="11" id="KW-1185">Reference proteome</keyword>
<dbReference type="Proteomes" id="UP000708148">
    <property type="component" value="Unassembled WGS sequence"/>
</dbReference>
<name>A0A8S1IP86_9CHLO</name>
<dbReference type="GO" id="GO:0005789">
    <property type="term" value="C:endoplasmic reticulum membrane"/>
    <property type="evidence" value="ECO:0007669"/>
    <property type="project" value="UniProtKB-SubCell"/>
</dbReference>
<keyword evidence="5" id="KW-0560">Oxidoreductase</keyword>
<dbReference type="PANTHER" id="PTHR10869">
    <property type="entry name" value="PROLYL 4-HYDROXYLASE ALPHA SUBUNIT"/>
    <property type="match status" value="1"/>
</dbReference>
<keyword evidence="4" id="KW-0223">Dioxygenase</keyword>
<evidence type="ECO:0000256" key="5">
    <source>
        <dbReference type="ARBA" id="ARBA00023002"/>
    </source>
</evidence>
<evidence type="ECO:0000256" key="6">
    <source>
        <dbReference type="ARBA" id="ARBA00023004"/>
    </source>
</evidence>
<comment type="caution">
    <text evidence="10">The sequence shown here is derived from an EMBL/GenBank/DDBJ whole genome shotgun (WGS) entry which is preliminary data.</text>
</comment>
<comment type="catalytic activity">
    <reaction evidence="7">
        <text>L-prolyl-[collagen] + 2-oxoglutarate + O2 = trans-4-hydroxy-L-prolyl-[collagen] + succinate + CO2</text>
        <dbReference type="Rhea" id="RHEA:18945"/>
        <dbReference type="Rhea" id="RHEA-COMP:11676"/>
        <dbReference type="Rhea" id="RHEA-COMP:11680"/>
        <dbReference type="ChEBI" id="CHEBI:15379"/>
        <dbReference type="ChEBI" id="CHEBI:16526"/>
        <dbReference type="ChEBI" id="CHEBI:16810"/>
        <dbReference type="ChEBI" id="CHEBI:30031"/>
        <dbReference type="ChEBI" id="CHEBI:50342"/>
        <dbReference type="ChEBI" id="CHEBI:61965"/>
        <dbReference type="EC" id="1.14.11.2"/>
    </reaction>
</comment>
<reference evidence="10" key="1">
    <citation type="submission" date="2020-12" db="EMBL/GenBank/DDBJ databases">
        <authorList>
            <person name="Iha C."/>
        </authorList>
    </citation>
    <scope>NUCLEOTIDE SEQUENCE</scope>
</reference>
<keyword evidence="8" id="KW-0732">Signal</keyword>
<feature type="domain" description="Fe2OG dioxygenase" evidence="9">
    <location>
        <begin position="149"/>
        <end position="273"/>
    </location>
</feature>
<dbReference type="SMART" id="SM00702">
    <property type="entry name" value="P4Hc"/>
    <property type="match status" value="1"/>
</dbReference>
<dbReference type="InterPro" id="IPR006620">
    <property type="entry name" value="Pro_4_hyd_alph"/>
</dbReference>
<gene>
    <name evidence="10" type="ORF">OSTQU699_LOCUS2298</name>
</gene>
<dbReference type="PROSITE" id="PS51471">
    <property type="entry name" value="FE2OG_OXY"/>
    <property type="match status" value="1"/>
</dbReference>
<evidence type="ECO:0000313" key="10">
    <source>
        <dbReference type="EMBL" id="CAD7696937.1"/>
    </source>
</evidence>
<proteinExistence type="predicted"/>
<comment type="subcellular location">
    <subcellularLocation>
        <location evidence="2">Endoplasmic reticulum membrane</location>
        <topology evidence="2">Single-pass type II membrane protein</topology>
    </subcellularLocation>
</comment>
<dbReference type="EMBL" id="CAJHUC010000577">
    <property type="protein sequence ID" value="CAD7696937.1"/>
    <property type="molecule type" value="Genomic_DNA"/>
</dbReference>
<accession>A0A8S1IP86</accession>